<dbReference type="SUPFAM" id="SSF49464">
    <property type="entry name" value="Carboxypeptidase regulatory domain-like"/>
    <property type="match status" value="1"/>
</dbReference>
<protein>
    <submittedName>
        <fullName evidence="3">Cna protein B-type domain protein</fullName>
    </submittedName>
</protein>
<dbReference type="Proteomes" id="UP000016648">
    <property type="component" value="Unassembled WGS sequence"/>
</dbReference>
<comment type="caution">
    <text evidence="3">The sequence shown here is derived from an EMBL/GenBank/DDBJ whole genome shotgun (WGS) entry which is preliminary data.</text>
</comment>
<dbReference type="PATRIC" id="fig|1115809.3.peg.1974"/>
<feature type="domain" description="Outer membrane protein beta-barrel" evidence="2">
    <location>
        <begin position="605"/>
        <end position="807"/>
    </location>
</feature>
<name>U2QBP8_9BACT</name>
<evidence type="ECO:0000259" key="2">
    <source>
        <dbReference type="Pfam" id="PF14905"/>
    </source>
</evidence>
<accession>U2QBP8</accession>
<gene>
    <name evidence="3" type="ORF">HMPREF9135_1622</name>
</gene>
<keyword evidence="4" id="KW-1185">Reference proteome</keyword>
<proteinExistence type="predicted"/>
<feature type="compositionally biased region" description="Gly residues" evidence="1">
    <location>
        <begin position="974"/>
        <end position="985"/>
    </location>
</feature>
<evidence type="ECO:0000313" key="3">
    <source>
        <dbReference type="EMBL" id="ERK38738.1"/>
    </source>
</evidence>
<evidence type="ECO:0000256" key="1">
    <source>
        <dbReference type="SAM" id="MobiDB-lite"/>
    </source>
</evidence>
<dbReference type="AlphaFoldDB" id="U2QBP8"/>
<dbReference type="InterPro" id="IPR041700">
    <property type="entry name" value="OMP_b-brl_3"/>
</dbReference>
<evidence type="ECO:0000313" key="4">
    <source>
        <dbReference type="Proteomes" id="UP000016648"/>
    </source>
</evidence>
<dbReference type="InterPro" id="IPR008969">
    <property type="entry name" value="CarboxyPept-like_regulatory"/>
</dbReference>
<dbReference type="SUPFAM" id="SSF56935">
    <property type="entry name" value="Porins"/>
    <property type="match status" value="1"/>
</dbReference>
<dbReference type="Pfam" id="PF13715">
    <property type="entry name" value="CarbopepD_reg_2"/>
    <property type="match status" value="1"/>
</dbReference>
<dbReference type="Pfam" id="PF14905">
    <property type="entry name" value="OMP_b-brl_3"/>
    <property type="match status" value="1"/>
</dbReference>
<feature type="region of interest" description="Disordered" evidence="1">
    <location>
        <begin position="955"/>
        <end position="985"/>
    </location>
</feature>
<dbReference type="Gene3D" id="2.60.40.1120">
    <property type="entry name" value="Carboxypeptidase-like, regulatory domain"/>
    <property type="match status" value="1"/>
</dbReference>
<sequence length="985" mass="109942">MSPNSMKRFSLLFLTTMIVLSAYGQAAIRGRVLDRDTKEGLPQATVQLLNAKDSTFAAGVLTDAEGNFNMKSPHNGSFIIRITSVGYKQYGKKITVTKGQDLALGDVIMGSDAIMLKGAMVSGQARKVTLKEDTFIYNASAYRTPEGSVAEELVKRIPGAQVSDDGSITINGKTVKKIKVDGKEFMTGDTKTALKNIPTSIINNIKAYDEKSDLARITGIDDGDESTVLDFGVKPGMNKGMFANLDLSTGTKDRYAVRGMGAYFNDENQLMAFANANNTNDMGFGRGGGRWGGGQNGLNATKMLGVNYNYEKKNKLKFDASARWNHSDGDRRSVSSVQSFVNKAGAFSNSVSQNFSRSNRFDGRLRLEWTPDSMTNILFRPSFSYSANDSRAFGTSATFKADPYLATADPLSAEGLSQLKAADQLVNSRSSSDLTYGNNKSFRAVAQFNRKFGSRGRNVTFRTEFNAGSSAAKSLSLSNVHLYQVLNALGTDSTYQTNRWNLAPTKNWGYSLKLTYSEPVFRAAFLQFSYQYQYKYSKSDRSTYDFSNLGEDYFAGLPLTYGGWRPFLDRLADPLDTYLDRKLSRFSEYSNHIHELEVMLRVIREKYNFNVGVMLQPQNSKYVQNYQGIHVDTARSVVNFSPTLDFRYRFNKVSNLRINYRGTTSQPSLTDLLDITDDSNPLNITKGNPGLKPSFTNSFNLFYNTYMENRQRAIMTFANYSNTRNSISNMVTYDEQTGGRTTRPENINGNWDANMGFMFNTAVDSAGYFNINTFSHLRYNNYVGYLSQNAQSGSVKNTTRSATIMERLSASYRNGWLEFELDGTLNYTHSRNKLLSQSNLDTWQYSYGATLGVTAPWGTSLSTDLHENSRRGYSSKGMNTNELIWNAQLSQGFLRGNALTVMLQFYDLLRNQSNVSRTINAMQSSDTQYNSINSYVMLHLVYRLNIFGGKQAREGMRRGGPGMRPHVIGPGRPPFGGGGFGRRPF</sequence>
<dbReference type="EMBL" id="AWEY01000033">
    <property type="protein sequence ID" value="ERK38738.1"/>
    <property type="molecule type" value="Genomic_DNA"/>
</dbReference>
<reference evidence="3 4" key="1">
    <citation type="submission" date="2013-08" db="EMBL/GenBank/DDBJ databases">
        <authorList>
            <person name="Durkin A.S."/>
            <person name="Haft D.R."/>
            <person name="McCorrison J."/>
            <person name="Torralba M."/>
            <person name="Gillis M."/>
            <person name="Haft D.H."/>
            <person name="Methe B."/>
            <person name="Sutton G."/>
            <person name="Nelson K.E."/>
        </authorList>
    </citation>
    <scope>NUCLEOTIDE SEQUENCE [LARGE SCALE GENOMIC DNA]</scope>
    <source>
        <strain evidence="3 4">F0067</strain>
    </source>
</reference>
<organism evidence="3 4">
    <name type="scientific">Segatella baroniae F0067</name>
    <dbReference type="NCBI Taxonomy" id="1115809"/>
    <lineage>
        <taxon>Bacteria</taxon>
        <taxon>Pseudomonadati</taxon>
        <taxon>Bacteroidota</taxon>
        <taxon>Bacteroidia</taxon>
        <taxon>Bacteroidales</taxon>
        <taxon>Prevotellaceae</taxon>
        <taxon>Segatella</taxon>
    </lineage>
</organism>